<comment type="caution">
    <text evidence="4">The sequence shown here is derived from an EMBL/GenBank/DDBJ whole genome shotgun (WGS) entry which is preliminary data.</text>
</comment>
<organism evidence="4 5">
    <name type="scientific">Aequorivita lipolytica</name>
    <dbReference type="NCBI Taxonomy" id="153267"/>
    <lineage>
        <taxon>Bacteria</taxon>
        <taxon>Pseudomonadati</taxon>
        <taxon>Bacteroidota</taxon>
        <taxon>Flavobacteriia</taxon>
        <taxon>Flavobacteriales</taxon>
        <taxon>Flavobacteriaceae</taxon>
        <taxon>Aequorivita</taxon>
    </lineage>
</organism>
<protein>
    <submittedName>
        <fullName evidence="4">TonB-dependent receptor</fullName>
    </submittedName>
</protein>
<keyword evidence="2" id="KW-0472">Membrane</keyword>
<evidence type="ECO:0000256" key="2">
    <source>
        <dbReference type="ARBA" id="ARBA00023136"/>
    </source>
</evidence>
<keyword evidence="4" id="KW-0675">Receptor</keyword>
<keyword evidence="5" id="KW-1185">Reference proteome</keyword>
<evidence type="ECO:0000256" key="3">
    <source>
        <dbReference type="ARBA" id="ARBA00023237"/>
    </source>
</evidence>
<dbReference type="GO" id="GO:0009279">
    <property type="term" value="C:cell outer membrane"/>
    <property type="evidence" value="ECO:0007669"/>
    <property type="project" value="UniProtKB-SubCell"/>
</dbReference>
<dbReference type="InterPro" id="IPR008969">
    <property type="entry name" value="CarboxyPept-like_regulatory"/>
</dbReference>
<dbReference type="InterPro" id="IPR036942">
    <property type="entry name" value="Beta-barrel_TonB_sf"/>
</dbReference>
<evidence type="ECO:0000313" key="5">
    <source>
        <dbReference type="Proteomes" id="UP000321945"/>
    </source>
</evidence>
<reference evidence="4 5" key="1">
    <citation type="submission" date="2019-08" db="EMBL/GenBank/DDBJ databases">
        <title>Genome of Aequorivita lipolytica Y10-2 (type strain).</title>
        <authorList>
            <person name="Bowman J.P."/>
        </authorList>
    </citation>
    <scope>NUCLEOTIDE SEQUENCE [LARGE SCALE GENOMIC DNA]</scope>
    <source>
        <strain evidence="4 5">Y10-2</strain>
    </source>
</reference>
<dbReference type="SUPFAM" id="SSF56935">
    <property type="entry name" value="Porins"/>
    <property type="match status" value="1"/>
</dbReference>
<accession>A0A5C6YSX4</accession>
<dbReference type="Pfam" id="PF13715">
    <property type="entry name" value="CarbopepD_reg_2"/>
    <property type="match status" value="1"/>
</dbReference>
<dbReference type="EMBL" id="VORU01000002">
    <property type="protein sequence ID" value="TXD70085.1"/>
    <property type="molecule type" value="Genomic_DNA"/>
</dbReference>
<sequence length="944" mass="106733">MKRFIFIGFVVFLGEISSFAQEVIVKGRVLETNSYEPIPDVEMNIHTTIFNTVTNALGEFYFLQENLPQGQQILVVSKSGYITLKLPIIIRDDVPINLDPILMTIDLSEVEQQIGVISLSDNELNDDEGTSYNISGLLQASDDAFLNAAAYDFSATFFNPRGFDNANGKVLINGIEMNKQYDGRPQWADWGGLNDLQRNQEFSMGLQANDYTFGDVAGTTNIIMRASQYRKGGRVSYATSNRSYRGRVMASYSSGLLLNGWAYSVLLSRRFGEGGFQEGTIYDANSFFASAEKKLNENHSLNLSAFYTPNRRGKSTAITDEVKGLKGIGYNPNWGYQDDEIRNSRIKEVKEPVFMLNHYWQFNNRTSLNTNLGYQTGKIGNTRIDNGGTRLVEVDGQQTYIGGARNPSPNYYQKLPSYFLRFEDLTAYDYQLAYLAEQEFINDGQLDWNSLYEANRIARSSGGNSIYAIQEDRTDDTQFTANTIFNSRISENITLNANASYRSLKSENFAEMKDLLGGTGYLDVDYFAEGANNTIVGDVSQSDLRNRNRIVTEGDRYKYNFELNANVLSGFAQGQFKYSKIDFYIAATASQTSYQRNGLFENGNYPGKLSLGESEKLSFTNFGAKAGATFKVTGRHLLDFNTGYFTKAPSLRNSFSNSRQNNTVVIGLEDEKFQNVDFSYIFRSPIVKARLTGYYNTIQEQTEINFFFTESAQGFEDGNAFVQEVINGINSRKLGAELGLEAQITPTIKLKAAAAFGQNVYTNNPKQYLTSEDFEILTFGDGTTKLKDYHLAGGPERAYQVGFEYRDPAFWWFGVTGNYFSNAYVDVSTLRRSDAFTFDADGQTFNDYDPEIAKTLLKQEEFEDYMLINVVGGKSWRIRNYFLGFFATVSNILDQSYKTGGFEDSRLADYHSVREEQNRDTPVFGTRYFFGYGTTYYLNLYVRF</sequence>
<dbReference type="OrthoDB" id="1453181at2"/>
<proteinExistence type="predicted"/>
<evidence type="ECO:0000313" key="4">
    <source>
        <dbReference type="EMBL" id="TXD70085.1"/>
    </source>
</evidence>
<dbReference type="Proteomes" id="UP000321945">
    <property type="component" value="Unassembled WGS sequence"/>
</dbReference>
<dbReference type="AlphaFoldDB" id="A0A5C6YSX4"/>
<keyword evidence="3" id="KW-0998">Cell outer membrane</keyword>
<dbReference type="RefSeq" id="WP_111815058.1">
    <property type="nucleotide sequence ID" value="NZ_CBCRZQ010000003.1"/>
</dbReference>
<comment type="subcellular location">
    <subcellularLocation>
        <location evidence="1">Cell outer membrane</location>
    </subcellularLocation>
</comment>
<evidence type="ECO:0000256" key="1">
    <source>
        <dbReference type="ARBA" id="ARBA00004442"/>
    </source>
</evidence>
<gene>
    <name evidence="4" type="ORF">ESV24_02635</name>
</gene>
<dbReference type="Gene3D" id="2.40.170.20">
    <property type="entry name" value="TonB-dependent receptor, beta-barrel domain"/>
    <property type="match status" value="2"/>
</dbReference>
<dbReference type="Gene3D" id="2.60.40.1120">
    <property type="entry name" value="Carboxypeptidase-like, regulatory domain"/>
    <property type="match status" value="1"/>
</dbReference>
<dbReference type="SUPFAM" id="SSF49464">
    <property type="entry name" value="Carboxypeptidase regulatory domain-like"/>
    <property type="match status" value="1"/>
</dbReference>
<name>A0A5C6YSX4_9FLAO</name>